<evidence type="ECO:0000256" key="1">
    <source>
        <dbReference type="ARBA" id="ARBA00004906"/>
    </source>
</evidence>
<dbReference type="GO" id="GO:0016567">
    <property type="term" value="P:protein ubiquitination"/>
    <property type="evidence" value="ECO:0007669"/>
    <property type="project" value="UniProtKB-UniPathway"/>
</dbReference>
<dbReference type="UniPathway" id="UPA00143"/>
<dbReference type="Proteomes" id="UP000265703">
    <property type="component" value="Unassembled WGS sequence"/>
</dbReference>
<dbReference type="PROSITE" id="PS50181">
    <property type="entry name" value="FBOX"/>
    <property type="match status" value="1"/>
</dbReference>
<dbReference type="InterPro" id="IPR001810">
    <property type="entry name" value="F-box_dom"/>
</dbReference>
<dbReference type="PANTHER" id="PTHR10706">
    <property type="entry name" value="F-BOX FAMILY PROTEIN"/>
    <property type="match status" value="1"/>
</dbReference>
<evidence type="ECO:0000313" key="4">
    <source>
        <dbReference type="EMBL" id="RIA82427.1"/>
    </source>
</evidence>
<dbReference type="PANTHER" id="PTHR10706:SF130">
    <property type="entry name" value="F-BOX ONLY PROTEIN 31"/>
    <property type="match status" value="1"/>
</dbReference>
<dbReference type="InterPro" id="IPR045048">
    <property type="entry name" value="FBXO31/39"/>
</dbReference>
<dbReference type="Pfam" id="PF12014">
    <property type="entry name" value="Cyclin_D1_bind"/>
    <property type="match status" value="1"/>
</dbReference>
<accession>A0A397SEK4</accession>
<protein>
    <recommendedName>
        <fullName evidence="3">F-box domain-containing protein</fullName>
    </recommendedName>
</protein>
<keyword evidence="5" id="KW-1185">Reference proteome</keyword>
<dbReference type="Gene3D" id="1.20.1280.50">
    <property type="match status" value="1"/>
</dbReference>
<reference evidence="4 5" key="1">
    <citation type="submission" date="2018-06" db="EMBL/GenBank/DDBJ databases">
        <title>Comparative genomics reveals the genomic features of Rhizophagus irregularis, R. cerebriforme, R. diaphanum and Gigaspora rosea, and their symbiotic lifestyle signature.</title>
        <authorList>
            <person name="Morin E."/>
            <person name="San Clemente H."/>
            <person name="Chen E.C.H."/>
            <person name="De La Providencia I."/>
            <person name="Hainaut M."/>
            <person name="Kuo A."/>
            <person name="Kohler A."/>
            <person name="Murat C."/>
            <person name="Tang N."/>
            <person name="Roy S."/>
            <person name="Loubradou J."/>
            <person name="Henrissat B."/>
            <person name="Grigoriev I.V."/>
            <person name="Corradi N."/>
            <person name="Roux C."/>
            <person name="Martin F.M."/>
        </authorList>
    </citation>
    <scope>NUCLEOTIDE SEQUENCE [LARGE SCALE GENOMIC DNA]</scope>
    <source>
        <strain evidence="4 5">DAOM 227022</strain>
    </source>
</reference>
<dbReference type="STRING" id="658196.A0A397SEK4"/>
<dbReference type="SMART" id="SM00256">
    <property type="entry name" value="FBOX"/>
    <property type="match status" value="1"/>
</dbReference>
<organism evidence="4 5">
    <name type="scientific">Glomus cerebriforme</name>
    <dbReference type="NCBI Taxonomy" id="658196"/>
    <lineage>
        <taxon>Eukaryota</taxon>
        <taxon>Fungi</taxon>
        <taxon>Fungi incertae sedis</taxon>
        <taxon>Mucoromycota</taxon>
        <taxon>Glomeromycotina</taxon>
        <taxon>Glomeromycetes</taxon>
        <taxon>Glomerales</taxon>
        <taxon>Glomeraceae</taxon>
        <taxon>Glomus</taxon>
    </lineage>
</organism>
<dbReference type="InterPro" id="IPR036047">
    <property type="entry name" value="F-box-like_dom_sf"/>
</dbReference>
<comment type="caution">
    <text evidence="4">The sequence shown here is derived from an EMBL/GenBank/DDBJ whole genome shotgun (WGS) entry which is preliminary data.</text>
</comment>
<dbReference type="AlphaFoldDB" id="A0A397SEK4"/>
<dbReference type="SUPFAM" id="SSF81383">
    <property type="entry name" value="F-box domain"/>
    <property type="match status" value="1"/>
</dbReference>
<dbReference type="OrthoDB" id="722566at2759"/>
<name>A0A397SEK4_9GLOM</name>
<proteinExistence type="predicted"/>
<evidence type="ECO:0000256" key="2">
    <source>
        <dbReference type="ARBA" id="ARBA00022786"/>
    </source>
</evidence>
<evidence type="ECO:0000259" key="3">
    <source>
        <dbReference type="PROSITE" id="PS50181"/>
    </source>
</evidence>
<evidence type="ECO:0000313" key="5">
    <source>
        <dbReference type="Proteomes" id="UP000265703"/>
    </source>
</evidence>
<keyword evidence="2" id="KW-0833">Ubl conjugation pathway</keyword>
<dbReference type="EMBL" id="QKYT01000667">
    <property type="protein sequence ID" value="RIA82427.1"/>
    <property type="molecule type" value="Genomic_DNA"/>
</dbReference>
<comment type="pathway">
    <text evidence="1">Protein modification; protein ubiquitination.</text>
</comment>
<sequence>MDENKYNVINIPREILLEILSILNSKSLSNLSKTCKFFYEFCKFDSFWLNLCKEEFGIDKLGNFPNFYTMYTGILYKYGWLIGYWAGNKSTSGSLIHLKFDPYKSSIIAWKLIATNKSLNNYPWSKDPLIRLVYTEPELKYQILFCIQYDHNQHKSRVINNNMLYDEVKGDEEFIIREASFEKHHESELWKQEEEMAEERNENIIEQYNCFSFGNEKFYKFWTLKDKQNENKRFDGIWVGDYGDHGVEFLLLKEYEISGYLSATKITGDINVPRGEISWKCNLKDQVRICDEKEWTGKISYRAKTKVAYEGFRNPDEIDSEVIIVSNDKLVVYWYDLAEMTTFVRVV</sequence>
<dbReference type="Pfam" id="PF12937">
    <property type="entry name" value="F-box-like"/>
    <property type="match status" value="1"/>
</dbReference>
<gene>
    <name evidence="4" type="ORF">C1645_743788</name>
</gene>
<feature type="domain" description="F-box" evidence="3">
    <location>
        <begin position="5"/>
        <end position="51"/>
    </location>
</feature>